<dbReference type="InterPro" id="IPR001763">
    <property type="entry name" value="Rhodanese-like_dom"/>
</dbReference>
<evidence type="ECO:0000259" key="2">
    <source>
        <dbReference type="PROSITE" id="PS50206"/>
    </source>
</evidence>
<sequence length="189" mass="20724">MVASRRMGAIALLMLGFGATVGATVAQERLFDQQGYRIARYRAPARNAPPRVGRIAPAAAAQLRPDVDALFIDVLPAEGAAHDGAGGWRLARPHDGIAGSHWFPEAGRGAPDPAITDWFRRGVDRLTHGRRDRMIITYCLSDCWMGWNAAMRLRDWGYGNVWWMAEGTDGWRGLGLPLVDVRPAAEPAH</sequence>
<dbReference type="AlphaFoldDB" id="A0A7W6GNF1"/>
<evidence type="ECO:0000256" key="1">
    <source>
        <dbReference type="SAM" id="SignalP"/>
    </source>
</evidence>
<reference evidence="3 4" key="1">
    <citation type="submission" date="2020-08" db="EMBL/GenBank/DDBJ databases">
        <title>Genomic Encyclopedia of Type Strains, Phase IV (KMG-IV): sequencing the most valuable type-strain genomes for metagenomic binning, comparative biology and taxonomic classification.</title>
        <authorList>
            <person name="Goeker M."/>
        </authorList>
    </citation>
    <scope>NUCLEOTIDE SEQUENCE [LARGE SCALE GENOMIC DNA]</scope>
    <source>
        <strain evidence="3 4">DSM 29348</strain>
    </source>
</reference>
<dbReference type="InterPro" id="IPR036873">
    <property type="entry name" value="Rhodanese-like_dom_sf"/>
</dbReference>
<feature type="signal peptide" evidence="1">
    <location>
        <begin position="1"/>
        <end position="26"/>
    </location>
</feature>
<organism evidence="3 4">
    <name type="scientific">Sphingobium fontiphilum</name>
    <dbReference type="NCBI Taxonomy" id="944425"/>
    <lineage>
        <taxon>Bacteria</taxon>
        <taxon>Pseudomonadati</taxon>
        <taxon>Pseudomonadota</taxon>
        <taxon>Alphaproteobacteria</taxon>
        <taxon>Sphingomonadales</taxon>
        <taxon>Sphingomonadaceae</taxon>
        <taxon>Sphingobium</taxon>
    </lineage>
</organism>
<evidence type="ECO:0000313" key="3">
    <source>
        <dbReference type="EMBL" id="MBB3981243.1"/>
    </source>
</evidence>
<name>A0A7W6GNF1_9SPHN</name>
<dbReference type="NCBIfam" id="TIGR03865">
    <property type="entry name" value="PQQ_CXXCW"/>
    <property type="match status" value="1"/>
</dbReference>
<comment type="caution">
    <text evidence="3">The sequence shown here is derived from an EMBL/GenBank/DDBJ whole genome shotgun (WGS) entry which is preliminary data.</text>
</comment>
<dbReference type="EMBL" id="JACIEB010000002">
    <property type="protein sequence ID" value="MBB3981243.1"/>
    <property type="molecule type" value="Genomic_DNA"/>
</dbReference>
<keyword evidence="4" id="KW-1185">Reference proteome</keyword>
<gene>
    <name evidence="3" type="ORF">GGR44_000890</name>
</gene>
<dbReference type="PROSITE" id="PS50206">
    <property type="entry name" value="RHODANESE_3"/>
    <property type="match status" value="1"/>
</dbReference>
<accession>A0A7W6GNF1</accession>
<dbReference type="Proteomes" id="UP000552757">
    <property type="component" value="Unassembled WGS sequence"/>
</dbReference>
<evidence type="ECO:0000313" key="4">
    <source>
        <dbReference type="Proteomes" id="UP000552757"/>
    </source>
</evidence>
<protein>
    <submittedName>
        <fullName evidence="3">PQQ-dependent catabolism-associated CXXCW motif protein</fullName>
    </submittedName>
</protein>
<dbReference type="InterPro" id="IPR022376">
    <property type="entry name" value="PQQ_CXXCW"/>
</dbReference>
<dbReference type="Gene3D" id="3.40.250.10">
    <property type="entry name" value="Rhodanese-like domain"/>
    <property type="match status" value="1"/>
</dbReference>
<feature type="chain" id="PRO_5030760016" evidence="1">
    <location>
        <begin position="27"/>
        <end position="189"/>
    </location>
</feature>
<keyword evidence="1" id="KW-0732">Signal</keyword>
<dbReference type="SUPFAM" id="SSF52821">
    <property type="entry name" value="Rhodanese/Cell cycle control phosphatase"/>
    <property type="match status" value="1"/>
</dbReference>
<proteinExistence type="predicted"/>
<feature type="domain" description="Rhodanese" evidence="2">
    <location>
        <begin position="119"/>
        <end position="180"/>
    </location>
</feature>